<dbReference type="InterPro" id="IPR016477">
    <property type="entry name" value="Fructo-/Ketosamine-3-kinase"/>
</dbReference>
<dbReference type="SUPFAM" id="SSF56112">
    <property type="entry name" value="Protein kinase-like (PK-like)"/>
    <property type="match status" value="1"/>
</dbReference>
<organism evidence="4 5">
    <name type="scientific">Clavelina lepadiformis</name>
    <name type="common">Light-bulb sea squirt</name>
    <name type="synonym">Ascidia lepadiformis</name>
    <dbReference type="NCBI Taxonomy" id="159417"/>
    <lineage>
        <taxon>Eukaryota</taxon>
        <taxon>Metazoa</taxon>
        <taxon>Chordata</taxon>
        <taxon>Tunicata</taxon>
        <taxon>Ascidiacea</taxon>
        <taxon>Aplousobranchia</taxon>
        <taxon>Clavelinidae</taxon>
        <taxon>Clavelina</taxon>
    </lineage>
</organism>
<gene>
    <name evidence="4" type="ORF">CVLEPA_LOCUS15907</name>
</gene>
<dbReference type="PANTHER" id="PTHR12149">
    <property type="entry name" value="FRUCTOSAMINE 3 KINASE-RELATED PROTEIN"/>
    <property type="match status" value="1"/>
</dbReference>
<protein>
    <recommendedName>
        <fullName evidence="1">protein-ribulosamine 3-kinase</fullName>
        <ecNumber evidence="1">2.7.1.172</ecNumber>
    </recommendedName>
</protein>
<dbReference type="EC" id="2.7.1.172" evidence="1"/>
<dbReference type="InterPro" id="IPR011009">
    <property type="entry name" value="Kinase-like_dom_sf"/>
</dbReference>
<dbReference type="PIRSF" id="PIRSF006221">
    <property type="entry name" value="Ketosamine-3-kinase"/>
    <property type="match status" value="1"/>
</dbReference>
<keyword evidence="3" id="KW-0808">Transferase</keyword>
<evidence type="ECO:0000256" key="2">
    <source>
        <dbReference type="ARBA" id="ARBA00048655"/>
    </source>
</evidence>
<accession>A0ABP0FZR3</accession>
<sequence>MIRMYEGERASLEKLHETNIIKVPKPIKIFSRGEKSFFVMEYLAINSLQKQAACLGKKLAQLHIHNEKLQALSSRNGSFVGRSSQYIQKFGFDVTTCCGFLPMNNEWEDDWLTFYARNRLQPQIDRVISTYQDRNVLSLWPELERVLPKFFPRQLKITPALLHGDFWVGNTGETGSEPCVVDPASTYGHSEFDLALPPFPTEFHTAYHKVIPKQPGFDKRHKIYILFYMLNRWNHLGSGYGPTAVAKMREICSLMK</sequence>
<dbReference type="EMBL" id="CAWYQH010000098">
    <property type="protein sequence ID" value="CAK8684793.1"/>
    <property type="molecule type" value="Genomic_DNA"/>
</dbReference>
<comment type="similarity">
    <text evidence="3">Belongs to the fructosamine kinase family.</text>
</comment>
<evidence type="ECO:0000256" key="3">
    <source>
        <dbReference type="PIRNR" id="PIRNR006221"/>
    </source>
</evidence>
<evidence type="ECO:0000313" key="4">
    <source>
        <dbReference type="EMBL" id="CAK8684793.1"/>
    </source>
</evidence>
<comment type="caution">
    <text evidence="4">The sequence shown here is derived from an EMBL/GenBank/DDBJ whole genome shotgun (WGS) entry which is preliminary data.</text>
</comment>
<dbReference type="Pfam" id="PF03881">
    <property type="entry name" value="Fructosamin_kin"/>
    <property type="match status" value="1"/>
</dbReference>
<keyword evidence="5" id="KW-1185">Reference proteome</keyword>
<name>A0ABP0FZR3_CLALP</name>
<reference evidence="4 5" key="1">
    <citation type="submission" date="2024-02" db="EMBL/GenBank/DDBJ databases">
        <authorList>
            <person name="Daric V."/>
            <person name="Darras S."/>
        </authorList>
    </citation>
    <scope>NUCLEOTIDE SEQUENCE [LARGE SCALE GENOMIC DNA]</scope>
</reference>
<comment type="catalytic activity">
    <reaction evidence="2">
        <text>N(6)-D-ribulosyl-L-lysyl-[protein] + ATP = N(6)-(3-O-phospho-D-ribulosyl)-L-lysyl-[protein] + ADP + H(+)</text>
        <dbReference type="Rhea" id="RHEA:48432"/>
        <dbReference type="Rhea" id="RHEA-COMP:12103"/>
        <dbReference type="Rhea" id="RHEA-COMP:12104"/>
        <dbReference type="ChEBI" id="CHEBI:15378"/>
        <dbReference type="ChEBI" id="CHEBI:30616"/>
        <dbReference type="ChEBI" id="CHEBI:90418"/>
        <dbReference type="ChEBI" id="CHEBI:90420"/>
        <dbReference type="ChEBI" id="CHEBI:456216"/>
        <dbReference type="EC" id="2.7.1.172"/>
    </reaction>
    <physiologicalReaction direction="left-to-right" evidence="2">
        <dbReference type="Rhea" id="RHEA:48433"/>
    </physiologicalReaction>
</comment>
<evidence type="ECO:0000256" key="1">
    <source>
        <dbReference type="ARBA" id="ARBA00011961"/>
    </source>
</evidence>
<dbReference type="Proteomes" id="UP001642483">
    <property type="component" value="Unassembled WGS sequence"/>
</dbReference>
<dbReference type="Gene3D" id="3.90.1200.10">
    <property type="match status" value="1"/>
</dbReference>
<keyword evidence="3" id="KW-0418">Kinase</keyword>
<evidence type="ECO:0000313" key="5">
    <source>
        <dbReference type="Proteomes" id="UP001642483"/>
    </source>
</evidence>
<proteinExistence type="inferred from homology"/>
<dbReference type="PANTHER" id="PTHR12149:SF8">
    <property type="entry name" value="PROTEIN-RIBULOSAMINE 3-KINASE"/>
    <property type="match status" value="1"/>
</dbReference>